<dbReference type="SUPFAM" id="SSF81383">
    <property type="entry name" value="F-box domain"/>
    <property type="match status" value="1"/>
</dbReference>
<evidence type="ECO:0000259" key="1">
    <source>
        <dbReference type="PROSITE" id="PS50181"/>
    </source>
</evidence>
<evidence type="ECO:0000313" key="2">
    <source>
        <dbReference type="EMBL" id="EIW83828.1"/>
    </source>
</evidence>
<gene>
    <name evidence="2" type="ORF">CONPUDRAFT_150880</name>
</gene>
<keyword evidence="3" id="KW-1185">Reference proteome</keyword>
<sequence>MTDISRRPLTLITLPVDILYTIVFHLSSADILTLRQVCMCLSEFTKEHPVWTQAYRASPVIRPPGPSPLQSREEIERSLLKSMRVDARSRNTLPYNETYVKDIKLPKETIFIKLLFKGTWLLLADHSVVRSSCLRSCAYKELHIRGSEVYSVKDGYQITQLASVQTTSRIGEPLTFMALAECLLTAQVKSTINTLKVFKVTMQEDGPVFRLGLGSLLLRLAIRAKT</sequence>
<reference evidence="3" key="1">
    <citation type="journal article" date="2012" name="Science">
        <title>The Paleozoic origin of enzymatic lignin decomposition reconstructed from 31 fungal genomes.</title>
        <authorList>
            <person name="Floudas D."/>
            <person name="Binder M."/>
            <person name="Riley R."/>
            <person name="Barry K."/>
            <person name="Blanchette R.A."/>
            <person name="Henrissat B."/>
            <person name="Martinez A.T."/>
            <person name="Otillar R."/>
            <person name="Spatafora J.W."/>
            <person name="Yadav J.S."/>
            <person name="Aerts A."/>
            <person name="Benoit I."/>
            <person name="Boyd A."/>
            <person name="Carlson A."/>
            <person name="Copeland A."/>
            <person name="Coutinho P.M."/>
            <person name="de Vries R.P."/>
            <person name="Ferreira P."/>
            <person name="Findley K."/>
            <person name="Foster B."/>
            <person name="Gaskell J."/>
            <person name="Glotzer D."/>
            <person name="Gorecki P."/>
            <person name="Heitman J."/>
            <person name="Hesse C."/>
            <person name="Hori C."/>
            <person name="Igarashi K."/>
            <person name="Jurgens J.A."/>
            <person name="Kallen N."/>
            <person name="Kersten P."/>
            <person name="Kohler A."/>
            <person name="Kuees U."/>
            <person name="Kumar T.K.A."/>
            <person name="Kuo A."/>
            <person name="LaButti K."/>
            <person name="Larrondo L.F."/>
            <person name="Lindquist E."/>
            <person name="Ling A."/>
            <person name="Lombard V."/>
            <person name="Lucas S."/>
            <person name="Lundell T."/>
            <person name="Martin R."/>
            <person name="McLaughlin D.J."/>
            <person name="Morgenstern I."/>
            <person name="Morin E."/>
            <person name="Murat C."/>
            <person name="Nagy L.G."/>
            <person name="Nolan M."/>
            <person name="Ohm R.A."/>
            <person name="Patyshakuliyeva A."/>
            <person name="Rokas A."/>
            <person name="Ruiz-Duenas F.J."/>
            <person name="Sabat G."/>
            <person name="Salamov A."/>
            <person name="Samejima M."/>
            <person name="Schmutz J."/>
            <person name="Slot J.C."/>
            <person name="St John F."/>
            <person name="Stenlid J."/>
            <person name="Sun H."/>
            <person name="Sun S."/>
            <person name="Syed K."/>
            <person name="Tsang A."/>
            <person name="Wiebenga A."/>
            <person name="Young D."/>
            <person name="Pisabarro A."/>
            <person name="Eastwood D.C."/>
            <person name="Martin F."/>
            <person name="Cullen D."/>
            <person name="Grigoriev I.V."/>
            <person name="Hibbett D.S."/>
        </authorList>
    </citation>
    <scope>NUCLEOTIDE SEQUENCE [LARGE SCALE GENOMIC DNA]</scope>
    <source>
        <strain evidence="3">RWD-64-598 SS2</strain>
    </source>
</reference>
<dbReference type="InterPro" id="IPR001810">
    <property type="entry name" value="F-box_dom"/>
</dbReference>
<dbReference type="KEGG" id="cput:CONPUDRAFT_150880"/>
<dbReference type="InterPro" id="IPR036047">
    <property type="entry name" value="F-box-like_dom_sf"/>
</dbReference>
<dbReference type="RefSeq" id="XP_007765709.1">
    <property type="nucleotide sequence ID" value="XM_007767519.1"/>
</dbReference>
<dbReference type="SMART" id="SM00256">
    <property type="entry name" value="FBOX"/>
    <property type="match status" value="1"/>
</dbReference>
<feature type="domain" description="F-box" evidence="1">
    <location>
        <begin position="8"/>
        <end position="54"/>
    </location>
</feature>
<dbReference type="GeneID" id="19202768"/>
<dbReference type="AlphaFoldDB" id="A0A5M3MXK1"/>
<proteinExistence type="predicted"/>
<dbReference type="OrthoDB" id="2688364at2759"/>
<accession>A0A5M3MXK1</accession>
<dbReference type="EMBL" id="JH711575">
    <property type="protein sequence ID" value="EIW83828.1"/>
    <property type="molecule type" value="Genomic_DNA"/>
</dbReference>
<dbReference type="PROSITE" id="PS50181">
    <property type="entry name" value="FBOX"/>
    <property type="match status" value="1"/>
</dbReference>
<dbReference type="Proteomes" id="UP000053558">
    <property type="component" value="Unassembled WGS sequence"/>
</dbReference>
<organism evidence="2 3">
    <name type="scientific">Coniophora puteana (strain RWD-64-598)</name>
    <name type="common">Brown rot fungus</name>
    <dbReference type="NCBI Taxonomy" id="741705"/>
    <lineage>
        <taxon>Eukaryota</taxon>
        <taxon>Fungi</taxon>
        <taxon>Dikarya</taxon>
        <taxon>Basidiomycota</taxon>
        <taxon>Agaricomycotina</taxon>
        <taxon>Agaricomycetes</taxon>
        <taxon>Agaricomycetidae</taxon>
        <taxon>Boletales</taxon>
        <taxon>Coniophorineae</taxon>
        <taxon>Coniophoraceae</taxon>
        <taxon>Coniophora</taxon>
    </lineage>
</organism>
<protein>
    <recommendedName>
        <fullName evidence="1">F-box domain-containing protein</fullName>
    </recommendedName>
</protein>
<name>A0A5M3MXK1_CONPW</name>
<evidence type="ECO:0000313" key="3">
    <source>
        <dbReference type="Proteomes" id="UP000053558"/>
    </source>
</evidence>
<comment type="caution">
    <text evidence="2">The sequence shown here is derived from an EMBL/GenBank/DDBJ whole genome shotgun (WGS) entry which is preliminary data.</text>
</comment>